<sequence length="199" mass="22109">MPFEYTSSAGPDMGVSFLAIDSTLNGDWSIDPSHCRFGFSTRHAMVTRVRGAFNDVEGHAHLDTENWDNSTVEVRLKVQSVDTRNSQRDQHLRSADFFDAENHPEIIFKSTGLDEVDESQFIISGDLTIRGITRPITIPMELLGIDTDPTGGLRAGLEGGRRIDRKDWGVSWNTPLDSGGVLVSDKISLEFELSLIKDQ</sequence>
<protein>
    <submittedName>
        <fullName evidence="3">YceI family protein</fullName>
    </submittedName>
</protein>
<dbReference type="Gene3D" id="2.40.128.110">
    <property type="entry name" value="Lipid/polyisoprenoid-binding, YceI-like"/>
    <property type="match status" value="1"/>
</dbReference>
<comment type="similarity">
    <text evidence="1">Belongs to the UPF0312 family.</text>
</comment>
<comment type="caution">
    <text evidence="3">The sequence shown here is derived from an EMBL/GenBank/DDBJ whole genome shotgun (WGS) entry which is preliminary data.</text>
</comment>
<organism evidence="3 4">
    <name type="scientific">Kocuria atrinae</name>
    <dbReference type="NCBI Taxonomy" id="592377"/>
    <lineage>
        <taxon>Bacteria</taxon>
        <taxon>Bacillati</taxon>
        <taxon>Actinomycetota</taxon>
        <taxon>Actinomycetes</taxon>
        <taxon>Micrococcales</taxon>
        <taxon>Micrococcaceae</taxon>
        <taxon>Kocuria</taxon>
    </lineage>
</organism>
<gene>
    <name evidence="3" type="ORF">GCM10009824_16330</name>
</gene>
<dbReference type="InterPro" id="IPR036761">
    <property type="entry name" value="TTHA0802/YceI-like_sf"/>
</dbReference>
<dbReference type="PANTHER" id="PTHR34406:SF1">
    <property type="entry name" value="PROTEIN YCEI"/>
    <property type="match status" value="1"/>
</dbReference>
<dbReference type="SMART" id="SM00867">
    <property type="entry name" value="YceI"/>
    <property type="match status" value="1"/>
</dbReference>
<reference evidence="3 4" key="1">
    <citation type="journal article" date="2019" name="Int. J. Syst. Evol. Microbiol.">
        <title>The Global Catalogue of Microorganisms (GCM) 10K type strain sequencing project: providing services to taxonomists for standard genome sequencing and annotation.</title>
        <authorList>
            <consortium name="The Broad Institute Genomics Platform"/>
            <consortium name="The Broad Institute Genome Sequencing Center for Infectious Disease"/>
            <person name="Wu L."/>
            <person name="Ma J."/>
        </authorList>
    </citation>
    <scope>NUCLEOTIDE SEQUENCE [LARGE SCALE GENOMIC DNA]</scope>
    <source>
        <strain evidence="3 4">JCM 15914</strain>
    </source>
</reference>
<accession>A0ABN2XTQ5</accession>
<evidence type="ECO:0000313" key="4">
    <source>
        <dbReference type="Proteomes" id="UP001500166"/>
    </source>
</evidence>
<evidence type="ECO:0000256" key="1">
    <source>
        <dbReference type="ARBA" id="ARBA00008812"/>
    </source>
</evidence>
<keyword evidence="4" id="KW-1185">Reference proteome</keyword>
<evidence type="ECO:0000259" key="2">
    <source>
        <dbReference type="SMART" id="SM00867"/>
    </source>
</evidence>
<name>A0ABN2XTQ5_9MICC</name>
<dbReference type="PANTHER" id="PTHR34406">
    <property type="entry name" value="PROTEIN YCEI"/>
    <property type="match status" value="1"/>
</dbReference>
<evidence type="ECO:0000313" key="3">
    <source>
        <dbReference type="EMBL" id="GAA2117083.1"/>
    </source>
</evidence>
<dbReference type="Pfam" id="PF04264">
    <property type="entry name" value="YceI"/>
    <property type="match status" value="1"/>
</dbReference>
<proteinExistence type="inferred from homology"/>
<feature type="domain" description="Lipid/polyisoprenoid-binding YceI-like" evidence="2">
    <location>
        <begin position="27"/>
        <end position="196"/>
    </location>
</feature>
<dbReference type="InterPro" id="IPR007372">
    <property type="entry name" value="Lipid/polyisoprenoid-bd_YceI"/>
</dbReference>
<dbReference type="SUPFAM" id="SSF101874">
    <property type="entry name" value="YceI-like"/>
    <property type="match status" value="1"/>
</dbReference>
<dbReference type="EMBL" id="BAAAQA010000015">
    <property type="protein sequence ID" value="GAA2117083.1"/>
    <property type="molecule type" value="Genomic_DNA"/>
</dbReference>
<dbReference type="Proteomes" id="UP001500166">
    <property type="component" value="Unassembled WGS sequence"/>
</dbReference>